<feature type="compositionally biased region" description="Basic residues" evidence="6">
    <location>
        <begin position="233"/>
        <end position="264"/>
    </location>
</feature>
<feature type="compositionally biased region" description="Basic and acidic residues" evidence="6">
    <location>
        <begin position="1142"/>
        <end position="1155"/>
    </location>
</feature>
<accession>A0A7J7IY54</accession>
<organism evidence="9 10">
    <name type="scientific">Bugula neritina</name>
    <name type="common">Brown bryozoan</name>
    <name type="synonym">Sertularia neritina</name>
    <dbReference type="NCBI Taxonomy" id="10212"/>
    <lineage>
        <taxon>Eukaryota</taxon>
        <taxon>Metazoa</taxon>
        <taxon>Spiralia</taxon>
        <taxon>Lophotrochozoa</taxon>
        <taxon>Bryozoa</taxon>
        <taxon>Gymnolaemata</taxon>
        <taxon>Cheilostomatida</taxon>
        <taxon>Flustrina</taxon>
        <taxon>Buguloidea</taxon>
        <taxon>Bugulidae</taxon>
        <taxon>Bugula</taxon>
    </lineage>
</organism>
<dbReference type="SMART" id="SM00513">
    <property type="entry name" value="SAP"/>
    <property type="match status" value="1"/>
</dbReference>
<dbReference type="Pfam" id="PF19256">
    <property type="entry name" value="LAIKA"/>
    <property type="match status" value="1"/>
</dbReference>
<feature type="domain" description="DBC1/CARP1 catalytically inactive NUDIX hydrolase" evidence="8">
    <location>
        <begin position="381"/>
        <end position="508"/>
    </location>
</feature>
<evidence type="ECO:0000259" key="8">
    <source>
        <dbReference type="SMART" id="SM01122"/>
    </source>
</evidence>
<evidence type="ECO:0000313" key="9">
    <source>
        <dbReference type="EMBL" id="KAF6018852.1"/>
    </source>
</evidence>
<dbReference type="InterPro" id="IPR025954">
    <property type="entry name" value="DBC1/CARP1_inactive_NUDIX"/>
</dbReference>
<feature type="compositionally biased region" description="Low complexity" evidence="6">
    <location>
        <begin position="196"/>
        <end position="208"/>
    </location>
</feature>
<feature type="region of interest" description="Disordered" evidence="6">
    <location>
        <begin position="1015"/>
        <end position="1034"/>
    </location>
</feature>
<evidence type="ECO:0000259" key="7">
    <source>
        <dbReference type="SMART" id="SM00513"/>
    </source>
</evidence>
<feature type="compositionally biased region" description="Acidic residues" evidence="6">
    <location>
        <begin position="647"/>
        <end position="657"/>
    </location>
</feature>
<feature type="region of interest" description="Disordered" evidence="6">
    <location>
        <begin position="506"/>
        <end position="604"/>
    </location>
</feature>
<keyword evidence="3" id="KW-0597">Phosphoprotein</keyword>
<dbReference type="AlphaFoldDB" id="A0A7J7IY54"/>
<feature type="coiled-coil region" evidence="5">
    <location>
        <begin position="1051"/>
        <end position="1113"/>
    </location>
</feature>
<feature type="compositionally biased region" description="Basic and acidic residues" evidence="6">
    <location>
        <begin position="595"/>
        <end position="604"/>
    </location>
</feature>
<dbReference type="Pfam" id="PF14443">
    <property type="entry name" value="DBC1"/>
    <property type="match status" value="1"/>
</dbReference>
<dbReference type="GO" id="GO:0006355">
    <property type="term" value="P:regulation of DNA-templated transcription"/>
    <property type="evidence" value="ECO:0007669"/>
    <property type="project" value="InterPro"/>
</dbReference>
<feature type="compositionally biased region" description="Basic and acidic residues" evidence="6">
    <location>
        <begin position="851"/>
        <end position="875"/>
    </location>
</feature>
<feature type="compositionally biased region" description="Basic and acidic residues" evidence="6">
    <location>
        <begin position="715"/>
        <end position="736"/>
    </location>
</feature>
<evidence type="ECO:0000256" key="2">
    <source>
        <dbReference type="ARBA" id="ARBA00022490"/>
    </source>
</evidence>
<feature type="compositionally biased region" description="Polar residues" evidence="6">
    <location>
        <begin position="560"/>
        <end position="573"/>
    </location>
</feature>
<feature type="compositionally biased region" description="Basic and acidic residues" evidence="6">
    <location>
        <begin position="506"/>
        <end position="516"/>
    </location>
</feature>
<dbReference type="InterPro" id="IPR045353">
    <property type="entry name" value="LAIKA"/>
</dbReference>
<feature type="compositionally biased region" description="Basic and acidic residues" evidence="6">
    <location>
        <begin position="1019"/>
        <end position="1033"/>
    </location>
</feature>
<dbReference type="InterPro" id="IPR036361">
    <property type="entry name" value="SAP_dom_sf"/>
</dbReference>
<dbReference type="InterPro" id="IPR003034">
    <property type="entry name" value="SAP_dom"/>
</dbReference>
<keyword evidence="2" id="KW-0963">Cytoplasm</keyword>
<reference evidence="9" key="1">
    <citation type="submission" date="2020-06" db="EMBL/GenBank/DDBJ databases">
        <title>Draft genome of Bugula neritina, a colonial animal packing powerful symbionts and potential medicines.</title>
        <authorList>
            <person name="Rayko M."/>
        </authorList>
    </citation>
    <scope>NUCLEOTIDE SEQUENCE [LARGE SCALE GENOMIC DNA]</scope>
    <source>
        <strain evidence="9">Kwan_BN1</strain>
    </source>
</reference>
<keyword evidence="10" id="KW-1185">Reference proteome</keyword>
<evidence type="ECO:0000256" key="5">
    <source>
        <dbReference type="SAM" id="Coils"/>
    </source>
</evidence>
<feature type="compositionally biased region" description="Basic and acidic residues" evidence="6">
    <location>
        <begin position="209"/>
        <end position="230"/>
    </location>
</feature>
<dbReference type="GO" id="GO:0005634">
    <property type="term" value="C:nucleus"/>
    <property type="evidence" value="ECO:0007669"/>
    <property type="project" value="TreeGrafter"/>
</dbReference>
<comment type="subcellular location">
    <subcellularLocation>
        <location evidence="1">Cytoplasm</location>
    </subcellularLocation>
</comment>
<feature type="region of interest" description="Disordered" evidence="6">
    <location>
        <begin position="646"/>
        <end position="736"/>
    </location>
</feature>
<name>A0A7J7IY54_BUGNE</name>
<evidence type="ECO:0000256" key="3">
    <source>
        <dbReference type="ARBA" id="ARBA00022553"/>
    </source>
</evidence>
<feature type="region of interest" description="Disordered" evidence="6">
    <location>
        <begin position="830"/>
        <end position="923"/>
    </location>
</feature>
<evidence type="ECO:0000256" key="4">
    <source>
        <dbReference type="ARBA" id="ARBA00023054"/>
    </source>
</evidence>
<gene>
    <name evidence="9" type="ORF">EB796_022858</name>
</gene>
<keyword evidence="4 5" id="KW-0175">Coiled coil</keyword>
<evidence type="ECO:0000313" key="10">
    <source>
        <dbReference type="Proteomes" id="UP000593567"/>
    </source>
</evidence>
<dbReference type="InterPro" id="IPR025224">
    <property type="entry name" value="CCAR1/CCAR2"/>
</dbReference>
<feature type="compositionally biased region" description="Polar residues" evidence="6">
    <location>
        <begin position="167"/>
        <end position="184"/>
    </location>
</feature>
<dbReference type="GO" id="GO:0005737">
    <property type="term" value="C:cytoplasm"/>
    <property type="evidence" value="ECO:0007669"/>
    <property type="project" value="UniProtKB-SubCell"/>
</dbReference>
<evidence type="ECO:0000256" key="1">
    <source>
        <dbReference type="ARBA" id="ARBA00004496"/>
    </source>
</evidence>
<dbReference type="InterPro" id="IPR025223">
    <property type="entry name" value="S1-like_RNA-bd_dom"/>
</dbReference>
<feature type="region of interest" description="Disordered" evidence="6">
    <location>
        <begin position="162"/>
        <end position="269"/>
    </location>
</feature>
<proteinExistence type="predicted"/>
<feature type="compositionally biased region" description="Polar residues" evidence="6">
    <location>
        <begin position="521"/>
        <end position="535"/>
    </location>
</feature>
<dbReference type="Pfam" id="PF14444">
    <property type="entry name" value="S1-like"/>
    <property type="match status" value="1"/>
</dbReference>
<comment type="caution">
    <text evidence="9">The sequence shown here is derived from an EMBL/GenBank/DDBJ whole genome shotgun (WGS) entry which is preliminary data.</text>
</comment>
<protein>
    <submittedName>
        <fullName evidence="9">CCAR1</fullName>
    </submittedName>
</protein>
<dbReference type="PANTHER" id="PTHR14304:SF11">
    <property type="entry name" value="SAP DOMAIN-CONTAINING PROTEIN"/>
    <property type="match status" value="1"/>
</dbReference>
<evidence type="ECO:0000256" key="6">
    <source>
        <dbReference type="SAM" id="MobiDB-lite"/>
    </source>
</evidence>
<dbReference type="PANTHER" id="PTHR14304">
    <property type="entry name" value="CELL DIVISION CYCLE AND APOPTOSIS REGULATOR PROTEIN"/>
    <property type="match status" value="1"/>
</dbReference>
<dbReference type="Proteomes" id="UP000593567">
    <property type="component" value="Unassembled WGS sequence"/>
</dbReference>
<dbReference type="SUPFAM" id="SSF68906">
    <property type="entry name" value="SAP domain"/>
    <property type="match status" value="1"/>
</dbReference>
<feature type="compositionally biased region" description="Basic and acidic residues" evidence="6">
    <location>
        <begin position="696"/>
        <end position="706"/>
    </location>
</feature>
<feature type="region of interest" description="Disordered" evidence="6">
    <location>
        <begin position="1142"/>
        <end position="1192"/>
    </location>
</feature>
<dbReference type="EMBL" id="VXIV02003272">
    <property type="protein sequence ID" value="KAF6018852.1"/>
    <property type="molecule type" value="Genomic_DNA"/>
</dbReference>
<dbReference type="OrthoDB" id="21006at2759"/>
<feature type="compositionally biased region" description="Basic and acidic residues" evidence="6">
    <location>
        <begin position="666"/>
        <end position="684"/>
    </location>
</feature>
<feature type="compositionally biased region" description="Basic and acidic residues" evidence="6">
    <location>
        <begin position="830"/>
        <end position="842"/>
    </location>
</feature>
<feature type="compositionally biased region" description="Basic and acidic residues" evidence="6">
    <location>
        <begin position="906"/>
        <end position="920"/>
    </location>
</feature>
<feature type="domain" description="SAP" evidence="7">
    <location>
        <begin position="609"/>
        <end position="643"/>
    </location>
</feature>
<sequence length="1192" mass="132492">MNFGGGGGGNPPWARQSGASATGYGFAAANPYSAAQTLGQQTAANATNKPRVFTGTITKVGDNFGFVDEDVFFQTSVCKGGVPKLGDRVLVEASYNANMPFKWNATRIQLLPNTAQPSHVPQQIFQQVSAVQQLTALQQAQLSAQSITPVHSQGMGQIQMHHLAAHQPQQPSRPAYTSTPSSTIPKLMQKTVMAPSRSDGLSSGGSRSSRFDQRDRRDDRRNERTSERQRSPPPRKRSRSPPPRRRSRSPKAKSRSRSPKRRTTSRYSVNISPLSFDTRSCTVLDISKRYSNMYIPSDFFHLSLDWATGFSLHSRLRLGAATKFHICHRDVDPLEPFPETVDPPDADYRYSAKVMLLAQPSMDEIYKQCCSLAEDGREGDFIHPTRLLHFLVGMRAKNEPLAIGGPWSPSLDGADPVNDPRVLINTAIRTTKALTAIDLSACTQWYRFVDISYLRAEEVHKGKTIAEHTEHVVMFLPDIWSVVPAMMDYLALQAAYKRSLLLKVTPKEEQPRKDETAAAPSRNQMPQTCQSQDTAAISGEAACKDDKPGSENSASDEKNTLNTSANADDSVNESTEEKVDEEMDVTVEGGEGTEELAKVEPSHWSKLDPKTMKVIALRTELEARGISCKGLKSQLQLKLSKALKNEMEEDEKLEETGEPALTADPVENKESTEIAMETAKKEGGGDIAAGNESIVTEEKKADEEQAAKASTPEAAKPDKPEEKAPELTKEEKEKRAKDLERLRARLERCYVFPPEPTILVHPNRSAKNGKFDCSVMSLSLLLDYRPEDNKEHSFEVSLFAESFNEMLMRDFGFTIYKKLKTEQMAKKLEASKKAEVKAEIKSESNSTESEEDKKGSTVVEDSKTEKTSGSDKSELDQSTEPETKKRKKVEADDEDDRSSLSSSITERTEKSSRKKEDAESGGKMVTVDKATLLAFVYYDTTHTGYIVDKDLEEMFFTLGLQVSRSQMRELVQKFKTPQGRENVILYRKLTDQPEIAVTEAKTEVDLDIVQLAKGNRGKQKADNTEGESAEKADNSLNADGVVMFKGAVLELDKVMSRLDHSEENRLRVEQEMKTLLVQNESLTKKLESSEETVKKLTSEQSLLNEKLQGARTERDRKHTLLGSVSKDLHRIVGNVDRNIGVEEKERKTTGRDSAVKESQSNGLSETSSEKVKSEKTGSTNEQLAKTEPVHSN</sequence>
<dbReference type="SMART" id="SM01122">
    <property type="entry name" value="DBC1"/>
    <property type="match status" value="1"/>
</dbReference>
<feature type="compositionally biased region" description="Basic and acidic residues" evidence="6">
    <location>
        <begin position="542"/>
        <end position="559"/>
    </location>
</feature>